<sequence length="320" mass="36310">MRADRLLAILLILRRRGKVTARELAEKLEVSERTIHRDMEALGMAGVPIYAQRGAGGGWALLPGYELDVPGIGPEELEVLLLGHSPKLLSDLGLGSKLEAAYGKLALALQPQHRESLDRVRERLYVDPVGWRPREEAVDLLPTLYRAVWEERSARLRYRRADGQEVERWMQPLGLVVKGGSWYLVGAVEGEVRTYRVSRMASVELGQHFDRPAGFDLARYWRDSQERFQESLPRYLTLLRIRAEALGLAKALWRYAAFEREEVHEDGWVTCWVVMETPDEAQCYVLGLGEACEVIEPLELRARVAQAVSGMSRLYAGDRC</sequence>
<keyword evidence="6" id="KW-1185">Reference proteome</keyword>
<dbReference type="InterPro" id="IPR028349">
    <property type="entry name" value="PafC-like"/>
</dbReference>
<reference evidence="6" key="1">
    <citation type="journal article" date="2010" name="Stand. Genomic Sci.">
        <title>Complete genome sequence of 'Thermobaculum terrenum' type strain (YNP1).</title>
        <authorList>
            <person name="Kiss H."/>
            <person name="Cleland D."/>
            <person name="Lapidus A."/>
            <person name="Lucas S."/>
            <person name="Glavina Del Rio T."/>
            <person name="Nolan M."/>
            <person name="Tice H."/>
            <person name="Han C."/>
            <person name="Goodwin L."/>
            <person name="Pitluck S."/>
            <person name="Liolios K."/>
            <person name="Ivanova N."/>
            <person name="Mavromatis K."/>
            <person name="Ovchinnikova G."/>
            <person name="Pati A."/>
            <person name="Chen A."/>
            <person name="Palaniappan K."/>
            <person name="Land M."/>
            <person name="Hauser L."/>
            <person name="Chang Y."/>
            <person name="Jeffries C."/>
            <person name="Lu M."/>
            <person name="Brettin T."/>
            <person name="Detter J."/>
            <person name="Goker M."/>
            <person name="Tindall B."/>
            <person name="Beck B."/>
            <person name="McDermott T."/>
            <person name="Woyke T."/>
            <person name="Bristow J."/>
            <person name="Eisen J."/>
            <person name="Markowitz V."/>
            <person name="Hugenholtz P."/>
            <person name="Kyrpides N."/>
            <person name="Klenk H."/>
            <person name="Cheng J."/>
        </authorList>
    </citation>
    <scope>NUCLEOTIDE SEQUENCE [LARGE SCALE GENOMIC DNA]</scope>
    <source>
        <strain evidence="6">ATCC BAA-798 / YNP1</strain>
    </source>
</reference>
<dbReference type="STRING" id="525904.Tter_2166"/>
<dbReference type="InterPro" id="IPR018356">
    <property type="entry name" value="Tscrpt_reg_HTH_DeoR_CS"/>
</dbReference>
<dbReference type="InterPro" id="IPR036390">
    <property type="entry name" value="WH_DNA-bd_sf"/>
</dbReference>
<dbReference type="SUPFAM" id="SSF46785">
    <property type="entry name" value="Winged helix' DNA-binding domain"/>
    <property type="match status" value="1"/>
</dbReference>
<accession>D1CH46</accession>
<dbReference type="InterPro" id="IPR057727">
    <property type="entry name" value="WCX_dom"/>
</dbReference>
<dbReference type="InterPro" id="IPR001034">
    <property type="entry name" value="DeoR_HTH"/>
</dbReference>
<dbReference type="InterPro" id="IPR026881">
    <property type="entry name" value="WYL_dom"/>
</dbReference>
<dbReference type="GO" id="GO:0003700">
    <property type="term" value="F:DNA-binding transcription factor activity"/>
    <property type="evidence" value="ECO:0007669"/>
    <property type="project" value="InterPro"/>
</dbReference>
<dbReference type="PROSITE" id="PS52050">
    <property type="entry name" value="WYL"/>
    <property type="match status" value="1"/>
</dbReference>
<gene>
    <name evidence="5" type="ordered locus">Tter_2166</name>
</gene>
<evidence type="ECO:0000256" key="2">
    <source>
        <dbReference type="ARBA" id="ARBA00023125"/>
    </source>
</evidence>
<dbReference type="EMBL" id="CP001826">
    <property type="protein sequence ID" value="ACZ43067.1"/>
    <property type="molecule type" value="Genomic_DNA"/>
</dbReference>
<evidence type="ECO:0000256" key="3">
    <source>
        <dbReference type="ARBA" id="ARBA00023163"/>
    </source>
</evidence>
<dbReference type="Pfam" id="PF08279">
    <property type="entry name" value="HTH_11"/>
    <property type="match status" value="1"/>
</dbReference>
<name>D1CH46_THET1</name>
<dbReference type="AlphaFoldDB" id="D1CH46"/>
<feature type="domain" description="HTH deoR-type" evidence="4">
    <location>
        <begin position="2"/>
        <end position="57"/>
    </location>
</feature>
<keyword evidence="3" id="KW-0804">Transcription</keyword>
<proteinExistence type="predicted"/>
<dbReference type="GO" id="GO:0003677">
    <property type="term" value="F:DNA binding"/>
    <property type="evidence" value="ECO:0007669"/>
    <property type="project" value="UniProtKB-KW"/>
</dbReference>
<dbReference type="RefSeq" id="WP_012876098.1">
    <property type="nucleotide sequence ID" value="NC_013526.1"/>
</dbReference>
<organism evidence="5 6">
    <name type="scientific">Thermobaculum terrenum (strain ATCC BAA-798 / CCMEE 7001 / YNP1)</name>
    <dbReference type="NCBI Taxonomy" id="525904"/>
    <lineage>
        <taxon>Bacteria</taxon>
        <taxon>Bacillati</taxon>
        <taxon>Chloroflexota</taxon>
        <taxon>Chloroflexia</taxon>
        <taxon>Candidatus Thermobaculales</taxon>
        <taxon>Candidatus Thermobaculaceae</taxon>
        <taxon>Thermobaculum</taxon>
    </lineage>
</organism>
<dbReference type="eggNOG" id="COG2378">
    <property type="taxonomic scope" value="Bacteria"/>
</dbReference>
<dbReference type="PANTHER" id="PTHR34580">
    <property type="match status" value="1"/>
</dbReference>
<dbReference type="PIRSF" id="PIRSF016838">
    <property type="entry name" value="PafC"/>
    <property type="match status" value="1"/>
</dbReference>
<dbReference type="OrthoDB" id="9815009at2"/>
<dbReference type="Pfam" id="PF13280">
    <property type="entry name" value="WYL"/>
    <property type="match status" value="1"/>
</dbReference>
<dbReference type="HOGENOM" id="CLU_041141_5_0_0"/>
<dbReference type="PROSITE" id="PS00894">
    <property type="entry name" value="HTH_DEOR_1"/>
    <property type="match status" value="1"/>
</dbReference>
<dbReference type="Proteomes" id="UP000000323">
    <property type="component" value="Chromosome 2"/>
</dbReference>
<dbReference type="InterPro" id="IPR013196">
    <property type="entry name" value="HTH_11"/>
</dbReference>
<keyword evidence="2" id="KW-0238">DNA-binding</keyword>
<dbReference type="InterPro" id="IPR036388">
    <property type="entry name" value="WH-like_DNA-bd_sf"/>
</dbReference>
<dbReference type="PANTHER" id="PTHR34580:SF1">
    <property type="entry name" value="PROTEIN PAFC"/>
    <property type="match status" value="1"/>
</dbReference>
<keyword evidence="1" id="KW-0805">Transcription regulation</keyword>
<evidence type="ECO:0000313" key="5">
    <source>
        <dbReference type="EMBL" id="ACZ43067.1"/>
    </source>
</evidence>
<dbReference type="PROSITE" id="PS51000">
    <property type="entry name" value="HTH_DEOR_2"/>
    <property type="match status" value="1"/>
</dbReference>
<dbReference type="Gene3D" id="1.10.10.10">
    <property type="entry name" value="Winged helix-like DNA-binding domain superfamily/Winged helix DNA-binding domain"/>
    <property type="match status" value="1"/>
</dbReference>
<dbReference type="KEGG" id="ttr:Tter_2166"/>
<evidence type="ECO:0000313" key="6">
    <source>
        <dbReference type="Proteomes" id="UP000000323"/>
    </source>
</evidence>
<protein>
    <submittedName>
        <fullName evidence="5">Helix-turn-helix type 11 domain protein</fullName>
    </submittedName>
</protein>
<dbReference type="InterPro" id="IPR051534">
    <property type="entry name" value="CBASS_pafABC_assoc_protein"/>
</dbReference>
<evidence type="ECO:0000259" key="4">
    <source>
        <dbReference type="PROSITE" id="PS51000"/>
    </source>
</evidence>
<dbReference type="Pfam" id="PF25583">
    <property type="entry name" value="WCX"/>
    <property type="match status" value="1"/>
</dbReference>
<evidence type="ECO:0000256" key="1">
    <source>
        <dbReference type="ARBA" id="ARBA00023015"/>
    </source>
</evidence>